<protein>
    <submittedName>
        <fullName evidence="7">Metaphase-anaphase transition protein</fullName>
    </submittedName>
</protein>
<feature type="compositionally biased region" description="Acidic residues" evidence="5">
    <location>
        <begin position="265"/>
        <end position="275"/>
    </location>
</feature>
<dbReference type="InParanoid" id="F0XGL2"/>
<organism evidence="8">
    <name type="scientific">Grosmannia clavigera (strain kw1407 / UAMH 11150)</name>
    <name type="common">Blue stain fungus</name>
    <name type="synonym">Graphiocladiella clavigera</name>
    <dbReference type="NCBI Taxonomy" id="655863"/>
    <lineage>
        <taxon>Eukaryota</taxon>
        <taxon>Fungi</taxon>
        <taxon>Dikarya</taxon>
        <taxon>Ascomycota</taxon>
        <taxon>Pezizomycotina</taxon>
        <taxon>Sordariomycetes</taxon>
        <taxon>Sordariomycetidae</taxon>
        <taxon>Ophiostomatales</taxon>
        <taxon>Ophiostomataceae</taxon>
        <taxon>Leptographium</taxon>
    </lineage>
</organism>
<evidence type="ECO:0000256" key="1">
    <source>
        <dbReference type="ARBA" id="ARBA00022723"/>
    </source>
</evidence>
<evidence type="ECO:0000313" key="7">
    <source>
        <dbReference type="EMBL" id="EFX03090.1"/>
    </source>
</evidence>
<keyword evidence="2" id="KW-0863">Zinc-finger</keyword>
<feature type="compositionally biased region" description="Basic and acidic residues" evidence="5">
    <location>
        <begin position="348"/>
        <end position="358"/>
    </location>
</feature>
<dbReference type="PANTHER" id="PTHR13513">
    <property type="entry name" value="E3 UBIQUITIN-PROTEIN LIGASE UBR7"/>
    <property type="match status" value="1"/>
</dbReference>
<gene>
    <name evidence="7" type="ORF">CMQ_3019</name>
</gene>
<dbReference type="GO" id="GO:0005737">
    <property type="term" value="C:cytoplasm"/>
    <property type="evidence" value="ECO:0007669"/>
    <property type="project" value="TreeGrafter"/>
</dbReference>
<dbReference type="InterPro" id="IPR047506">
    <property type="entry name" value="UBR7-like_UBR-box"/>
</dbReference>
<dbReference type="PROSITE" id="PS51157">
    <property type="entry name" value="ZF_UBR"/>
    <property type="match status" value="1"/>
</dbReference>
<feature type="region of interest" description="Disordered" evidence="5">
    <location>
        <begin position="228"/>
        <end position="282"/>
    </location>
</feature>
<feature type="region of interest" description="Disordered" evidence="5">
    <location>
        <begin position="326"/>
        <end position="372"/>
    </location>
</feature>
<keyword evidence="1" id="KW-0479">Metal-binding</keyword>
<dbReference type="GO" id="GO:0061630">
    <property type="term" value="F:ubiquitin protein ligase activity"/>
    <property type="evidence" value="ECO:0007669"/>
    <property type="project" value="InterPro"/>
</dbReference>
<dbReference type="Pfam" id="PF02207">
    <property type="entry name" value="zf-UBR"/>
    <property type="match status" value="1"/>
</dbReference>
<feature type="zinc finger region" description="UBR-type" evidence="4">
    <location>
        <begin position="64"/>
        <end position="143"/>
    </location>
</feature>
<dbReference type="OrthoDB" id="10262564at2759"/>
<evidence type="ECO:0000256" key="3">
    <source>
        <dbReference type="ARBA" id="ARBA00022833"/>
    </source>
</evidence>
<dbReference type="STRING" id="655863.F0XGL2"/>
<evidence type="ECO:0000313" key="8">
    <source>
        <dbReference type="Proteomes" id="UP000007796"/>
    </source>
</evidence>
<feature type="region of interest" description="Disordered" evidence="5">
    <location>
        <begin position="425"/>
        <end position="468"/>
    </location>
</feature>
<sequence>MDSQTAHDGSAEVVDAVLQQQAPPTARRQSSSQESEDSQTAADFIRSQMQLEADAREALPYSIETCTKPLGRLRQNVFACLTCNPPPDNPDQAYEKPAGICYACSVQCHGEHKLVEIFTKRNFTCDCGTTRFPDTSPCTLRINEETNTKGNVHSEVPDAGNKYNHNFRNRFCGCACDYDPFEQKGTMYQCLGLGTHETGGCGEDWWHPGCVVGLGPKWFEDVATAKEDEKSVAVPTSSANALPTISEDDVEGAQNDGTETAAAAEDGEGGEDDDPPLPAGFPKEEEFEGFICYKCVEAYPWIKRYAGAPGFLPAVFLRETTTDLPVSRKRKAEDEADEGLADGTTAQEPKRIRSDDQAKSGPVGGEEHKTQSETARMLACKFQVLPPAPATGRFSLFFTESFRDQLCRCADCFPKLRPHAQLLEEEETYEPPVSDDGSADGGDGGSANGRNSGGGPSQGSGSLYDRGESALQNIDRVRAIEGVMAYNQLKDKLKPFFQQFAESGQAISAEDIKSYFAKLRGDEQAIREAGEAAKSADHRQEQSGY</sequence>
<dbReference type="Proteomes" id="UP000007796">
    <property type="component" value="Unassembled WGS sequence"/>
</dbReference>
<evidence type="ECO:0000256" key="2">
    <source>
        <dbReference type="ARBA" id="ARBA00022771"/>
    </source>
</evidence>
<keyword evidence="8" id="KW-1185">Reference proteome</keyword>
<feature type="compositionally biased region" description="Gly residues" evidence="5">
    <location>
        <begin position="439"/>
        <end position="458"/>
    </location>
</feature>
<dbReference type="PANTHER" id="PTHR13513:SF9">
    <property type="entry name" value="E3 UBIQUITIN-PROTEIN LIGASE UBR7-RELATED"/>
    <property type="match status" value="1"/>
</dbReference>
<feature type="compositionally biased region" description="Polar residues" evidence="5">
    <location>
        <begin position="234"/>
        <end position="243"/>
    </location>
</feature>
<evidence type="ECO:0000259" key="6">
    <source>
        <dbReference type="PROSITE" id="PS51157"/>
    </source>
</evidence>
<evidence type="ECO:0000256" key="5">
    <source>
        <dbReference type="SAM" id="MobiDB-lite"/>
    </source>
</evidence>
<dbReference type="GeneID" id="25976073"/>
<accession>F0XGL2</accession>
<reference evidence="7 8" key="1">
    <citation type="journal article" date="2011" name="Proc. Natl. Acad. Sci. U.S.A.">
        <title>Genome and transcriptome analyses of the mountain pine beetle-fungal symbiont Grosmannia clavigera, a lodgepole pine pathogen.</title>
        <authorList>
            <person name="DiGuistini S."/>
            <person name="Wang Y."/>
            <person name="Liao N.Y."/>
            <person name="Taylor G."/>
            <person name="Tanguay P."/>
            <person name="Feau N."/>
            <person name="Henrissat B."/>
            <person name="Chan S.K."/>
            <person name="Hesse-Orce U."/>
            <person name="Alamouti S.M."/>
            <person name="Tsui C.K.M."/>
            <person name="Docking R.T."/>
            <person name="Levasseur A."/>
            <person name="Haridas S."/>
            <person name="Robertson G."/>
            <person name="Birol I."/>
            <person name="Holt R.A."/>
            <person name="Marra M.A."/>
            <person name="Hamelin R.C."/>
            <person name="Hirst M."/>
            <person name="Jones S.J.M."/>
            <person name="Bohlmann J."/>
            <person name="Breuil C."/>
        </authorList>
    </citation>
    <scope>NUCLEOTIDE SEQUENCE [LARGE SCALE GENOMIC DNA]</scope>
    <source>
        <strain evidence="8">kw1407 / UAMH 11150</strain>
    </source>
</reference>
<dbReference type="EMBL" id="GL629769">
    <property type="protein sequence ID" value="EFX03090.1"/>
    <property type="molecule type" value="Genomic_DNA"/>
</dbReference>
<dbReference type="HOGENOM" id="CLU_025221_1_0_1"/>
<dbReference type="RefSeq" id="XP_014172572.1">
    <property type="nucleotide sequence ID" value="XM_014317097.1"/>
</dbReference>
<proteinExistence type="predicted"/>
<dbReference type="CDD" id="cd19677">
    <property type="entry name" value="UBR-box_UBR7"/>
    <property type="match status" value="1"/>
</dbReference>
<keyword evidence="3" id="KW-0862">Zinc</keyword>
<evidence type="ECO:0000256" key="4">
    <source>
        <dbReference type="PROSITE-ProRule" id="PRU00508"/>
    </source>
</evidence>
<dbReference type="AlphaFoldDB" id="F0XGL2"/>
<feature type="region of interest" description="Disordered" evidence="5">
    <location>
        <begin position="1"/>
        <end position="40"/>
    </location>
</feature>
<dbReference type="SMART" id="SM00396">
    <property type="entry name" value="ZnF_UBR1"/>
    <property type="match status" value="1"/>
</dbReference>
<name>F0XGL2_GROCL</name>
<dbReference type="GO" id="GO:0008270">
    <property type="term" value="F:zinc ion binding"/>
    <property type="evidence" value="ECO:0007669"/>
    <property type="project" value="UniProtKB-KW"/>
</dbReference>
<dbReference type="InterPro" id="IPR040204">
    <property type="entry name" value="UBR7"/>
</dbReference>
<dbReference type="InterPro" id="IPR003126">
    <property type="entry name" value="Znf_UBR"/>
</dbReference>
<dbReference type="eggNOG" id="KOG2752">
    <property type="taxonomic scope" value="Eukaryota"/>
</dbReference>
<feature type="domain" description="UBR-type" evidence="6">
    <location>
        <begin position="64"/>
        <end position="143"/>
    </location>
</feature>